<dbReference type="OrthoDB" id="6774275at2759"/>
<keyword evidence="4" id="KW-1185">Reference proteome</keyword>
<feature type="region of interest" description="Disordered" evidence="2">
    <location>
        <begin position="270"/>
        <end position="292"/>
    </location>
</feature>
<evidence type="ECO:0000313" key="4">
    <source>
        <dbReference type="Proteomes" id="UP001153737"/>
    </source>
</evidence>
<dbReference type="InterPro" id="IPR046349">
    <property type="entry name" value="C1-like_sf"/>
</dbReference>
<dbReference type="EMBL" id="OU896717">
    <property type="protein sequence ID" value="CAG9814741.1"/>
    <property type="molecule type" value="Genomic_DNA"/>
</dbReference>
<keyword evidence="1" id="KW-0175">Coiled coil</keyword>
<protein>
    <submittedName>
        <fullName evidence="3">Uncharacterized protein</fullName>
    </submittedName>
</protein>
<feature type="coiled-coil region" evidence="1">
    <location>
        <begin position="83"/>
        <end position="138"/>
    </location>
</feature>
<reference evidence="3" key="2">
    <citation type="submission" date="2022-10" db="EMBL/GenBank/DDBJ databases">
        <authorList>
            <consortium name="ENA_rothamsted_submissions"/>
            <consortium name="culmorum"/>
            <person name="King R."/>
        </authorList>
    </citation>
    <scope>NUCLEOTIDE SEQUENCE</scope>
</reference>
<reference evidence="3" key="1">
    <citation type="submission" date="2022-01" db="EMBL/GenBank/DDBJ databases">
        <authorList>
            <person name="King R."/>
        </authorList>
    </citation>
    <scope>NUCLEOTIDE SEQUENCE</scope>
</reference>
<evidence type="ECO:0000313" key="3">
    <source>
        <dbReference type="EMBL" id="CAG9814741.1"/>
    </source>
</evidence>
<evidence type="ECO:0000256" key="1">
    <source>
        <dbReference type="SAM" id="Coils"/>
    </source>
</evidence>
<accession>A0A9N9WY82</accession>
<dbReference type="SUPFAM" id="SSF57889">
    <property type="entry name" value="Cysteine-rich domain"/>
    <property type="match status" value="1"/>
</dbReference>
<feature type="compositionally biased region" description="Basic residues" evidence="2">
    <location>
        <begin position="270"/>
        <end position="279"/>
    </location>
</feature>
<organism evidence="3 4">
    <name type="scientific">Phaedon cochleariae</name>
    <name type="common">Mustard beetle</name>
    <dbReference type="NCBI Taxonomy" id="80249"/>
    <lineage>
        <taxon>Eukaryota</taxon>
        <taxon>Metazoa</taxon>
        <taxon>Ecdysozoa</taxon>
        <taxon>Arthropoda</taxon>
        <taxon>Hexapoda</taxon>
        <taxon>Insecta</taxon>
        <taxon>Pterygota</taxon>
        <taxon>Neoptera</taxon>
        <taxon>Endopterygota</taxon>
        <taxon>Coleoptera</taxon>
        <taxon>Polyphaga</taxon>
        <taxon>Cucujiformia</taxon>
        <taxon>Chrysomeloidea</taxon>
        <taxon>Chrysomelidae</taxon>
        <taxon>Chrysomelinae</taxon>
        <taxon>Chrysomelini</taxon>
        <taxon>Phaedon</taxon>
    </lineage>
</organism>
<sequence length="383" mass="42687">MAGDEVHSHDAPNEKVEKTCFHCNKKVENDSKCIKCKYSFHPACLRQAAAKKNAVCAHEVDGKLSVHNMVSSVPTPAKECQVCQAKETEIQLLNMLVEELRSKNRILEENSGLLKEIAELLKGNLDKYENQNEKHATKKGKQSTDNPTTHTTIAKVNKNSEVSNNSKVLVIKTPSTKTSLSELAVTVPNCSDMVPTEAKELNQIISEEEHDSTNNPNKKNKLGNTLSNLQQNMMDNVINLNNDIPQDEIIQASGQAEQNGNEWTNVVGRRKKTIKKRDPKSRPPPIMGSNDTTMGISAAQKYSWLFVSGLEGSTQAQDVLNYLNTINKQNYVCEKLRTKNERYVSSFKIGVPAALKETIMDGKIWPNGVIINLFMNLKSLARQ</sequence>
<name>A0A9N9WY82_PHACE</name>
<gene>
    <name evidence="3" type="ORF">PHAECO_LOCUS2563</name>
</gene>
<dbReference type="Proteomes" id="UP001153737">
    <property type="component" value="Chromosome 11"/>
</dbReference>
<proteinExistence type="predicted"/>
<dbReference type="AlphaFoldDB" id="A0A9N9WY82"/>
<evidence type="ECO:0000256" key="2">
    <source>
        <dbReference type="SAM" id="MobiDB-lite"/>
    </source>
</evidence>